<dbReference type="Pfam" id="PF02578">
    <property type="entry name" value="Cu-oxidase_4"/>
    <property type="match status" value="1"/>
</dbReference>
<evidence type="ECO:0000256" key="2">
    <source>
        <dbReference type="ARBA" id="ARBA00007353"/>
    </source>
</evidence>
<evidence type="ECO:0000256" key="5">
    <source>
        <dbReference type="ARBA" id="ARBA00022801"/>
    </source>
</evidence>
<dbReference type="InterPro" id="IPR011324">
    <property type="entry name" value="Cytotoxic_necrot_fac-like_cat"/>
</dbReference>
<dbReference type="CDD" id="cd16833">
    <property type="entry name" value="YfiH"/>
    <property type="match status" value="1"/>
</dbReference>
<organism evidence="10">
    <name type="scientific">freshwater metagenome</name>
    <dbReference type="NCBI Taxonomy" id="449393"/>
    <lineage>
        <taxon>unclassified sequences</taxon>
        <taxon>metagenomes</taxon>
        <taxon>ecological metagenomes</taxon>
    </lineage>
</organism>
<keyword evidence="5" id="KW-0378">Hydrolase</keyword>
<gene>
    <name evidence="10" type="ORF">GM50_15275</name>
</gene>
<protein>
    <recommendedName>
        <fullName evidence="11">Purine nucleoside phosphorylase</fullName>
    </recommendedName>
</protein>
<evidence type="ECO:0008006" key="11">
    <source>
        <dbReference type="Google" id="ProtNLM"/>
    </source>
</evidence>
<dbReference type="GO" id="GO:0016787">
    <property type="term" value="F:hydrolase activity"/>
    <property type="evidence" value="ECO:0007669"/>
    <property type="project" value="UniProtKB-KW"/>
</dbReference>
<evidence type="ECO:0000256" key="7">
    <source>
        <dbReference type="ARBA" id="ARBA00047989"/>
    </source>
</evidence>
<comment type="catalytic activity">
    <reaction evidence="8">
        <text>adenosine + phosphate = alpha-D-ribose 1-phosphate + adenine</text>
        <dbReference type="Rhea" id="RHEA:27642"/>
        <dbReference type="ChEBI" id="CHEBI:16335"/>
        <dbReference type="ChEBI" id="CHEBI:16708"/>
        <dbReference type="ChEBI" id="CHEBI:43474"/>
        <dbReference type="ChEBI" id="CHEBI:57720"/>
        <dbReference type="EC" id="2.4.2.1"/>
    </reaction>
    <physiologicalReaction direction="left-to-right" evidence="8">
        <dbReference type="Rhea" id="RHEA:27643"/>
    </physiologicalReaction>
</comment>
<comment type="catalytic activity">
    <reaction evidence="7">
        <text>adenosine + H2O + H(+) = inosine + NH4(+)</text>
        <dbReference type="Rhea" id="RHEA:24408"/>
        <dbReference type="ChEBI" id="CHEBI:15377"/>
        <dbReference type="ChEBI" id="CHEBI:15378"/>
        <dbReference type="ChEBI" id="CHEBI:16335"/>
        <dbReference type="ChEBI" id="CHEBI:17596"/>
        <dbReference type="ChEBI" id="CHEBI:28938"/>
        <dbReference type="EC" id="3.5.4.4"/>
    </reaction>
    <physiologicalReaction direction="left-to-right" evidence="7">
        <dbReference type="Rhea" id="RHEA:24409"/>
    </physiologicalReaction>
</comment>
<evidence type="ECO:0000256" key="8">
    <source>
        <dbReference type="ARBA" id="ARBA00048968"/>
    </source>
</evidence>
<evidence type="ECO:0000256" key="4">
    <source>
        <dbReference type="ARBA" id="ARBA00022723"/>
    </source>
</evidence>
<comment type="catalytic activity">
    <reaction evidence="9">
        <text>S-methyl-5'-thioadenosine + phosphate = 5-(methylsulfanyl)-alpha-D-ribose 1-phosphate + adenine</text>
        <dbReference type="Rhea" id="RHEA:11852"/>
        <dbReference type="ChEBI" id="CHEBI:16708"/>
        <dbReference type="ChEBI" id="CHEBI:17509"/>
        <dbReference type="ChEBI" id="CHEBI:43474"/>
        <dbReference type="ChEBI" id="CHEBI:58533"/>
        <dbReference type="EC" id="2.4.2.28"/>
    </reaction>
    <physiologicalReaction direction="left-to-right" evidence="9">
        <dbReference type="Rhea" id="RHEA:11853"/>
    </physiologicalReaction>
</comment>
<dbReference type="SUPFAM" id="SSF64438">
    <property type="entry name" value="CNF1/YfiH-like putative cysteine hydrolases"/>
    <property type="match status" value="1"/>
</dbReference>
<keyword evidence="6" id="KW-0862">Zinc</keyword>
<comment type="caution">
    <text evidence="10">The sequence shown here is derived from an EMBL/GenBank/DDBJ whole genome shotgun (WGS) entry which is preliminary data.</text>
</comment>
<dbReference type="GO" id="GO:0017061">
    <property type="term" value="F:S-methyl-5-thioadenosine phosphorylase activity"/>
    <property type="evidence" value="ECO:0007669"/>
    <property type="project" value="UniProtKB-EC"/>
</dbReference>
<dbReference type="AlphaFoldDB" id="A0A094Q293"/>
<evidence type="ECO:0000256" key="6">
    <source>
        <dbReference type="ARBA" id="ARBA00022833"/>
    </source>
</evidence>
<sequence length="190" mass="20412">CVEANRQQLSQEIGRPIQFMNQVHGNTVAIIDEHIHTPPTADALVTSNPHIALAVMVADCIPLLLENQGSIAAVHVGRKGLLNGVSRSALATMRDLDSSPITAMIGPSICGTCYEVSEDVFEEVTSVFPQSKSQTKQGGFALDLAAALTFDLESNGVRVLDRSSCTVEDSSLYSYRRDGVTGRQVGLIWL</sequence>
<dbReference type="NCBIfam" id="TIGR00726">
    <property type="entry name" value="peptidoglycan editing factor PgeF"/>
    <property type="match status" value="1"/>
</dbReference>
<evidence type="ECO:0000256" key="3">
    <source>
        <dbReference type="ARBA" id="ARBA00022679"/>
    </source>
</evidence>
<proteinExistence type="inferred from homology"/>
<comment type="catalytic activity">
    <reaction evidence="1">
        <text>inosine + phosphate = alpha-D-ribose 1-phosphate + hypoxanthine</text>
        <dbReference type="Rhea" id="RHEA:27646"/>
        <dbReference type="ChEBI" id="CHEBI:17368"/>
        <dbReference type="ChEBI" id="CHEBI:17596"/>
        <dbReference type="ChEBI" id="CHEBI:43474"/>
        <dbReference type="ChEBI" id="CHEBI:57720"/>
        <dbReference type="EC" id="2.4.2.1"/>
    </reaction>
    <physiologicalReaction direction="left-to-right" evidence="1">
        <dbReference type="Rhea" id="RHEA:27647"/>
    </physiologicalReaction>
</comment>
<accession>A0A094Q293</accession>
<dbReference type="EMBL" id="JNSK01000073">
    <property type="protein sequence ID" value="KGA16184.1"/>
    <property type="molecule type" value="Genomic_DNA"/>
</dbReference>
<evidence type="ECO:0000313" key="10">
    <source>
        <dbReference type="EMBL" id="KGA16184.1"/>
    </source>
</evidence>
<reference evidence="10" key="1">
    <citation type="submission" date="2014-05" db="EMBL/GenBank/DDBJ databases">
        <title>Key roles for freshwater Actinobacteria revealed by deep metagenomic sequencing.</title>
        <authorList>
            <person name="Ghai R."/>
            <person name="Mizuno C.M."/>
            <person name="Picazo A."/>
            <person name="Camacho A."/>
            <person name="Rodriguez-Valera F."/>
        </authorList>
    </citation>
    <scope>NUCLEOTIDE SEQUENCE</scope>
</reference>
<dbReference type="InterPro" id="IPR038371">
    <property type="entry name" value="Cu_polyphenol_OxRdtase_sf"/>
</dbReference>
<keyword evidence="3" id="KW-0808">Transferase</keyword>
<name>A0A094Q293_9ZZZZ</name>
<dbReference type="PANTHER" id="PTHR30616">
    <property type="entry name" value="UNCHARACTERIZED PROTEIN YFIH"/>
    <property type="match status" value="1"/>
</dbReference>
<comment type="similarity">
    <text evidence="2">Belongs to the purine nucleoside phosphorylase YfiH/LACC1 family.</text>
</comment>
<dbReference type="InterPro" id="IPR003730">
    <property type="entry name" value="Cu_polyphenol_OxRdtase"/>
</dbReference>
<evidence type="ECO:0000256" key="9">
    <source>
        <dbReference type="ARBA" id="ARBA00049893"/>
    </source>
</evidence>
<feature type="non-terminal residue" evidence="10">
    <location>
        <position position="1"/>
    </location>
</feature>
<dbReference type="GO" id="GO:0005507">
    <property type="term" value="F:copper ion binding"/>
    <property type="evidence" value="ECO:0007669"/>
    <property type="project" value="TreeGrafter"/>
</dbReference>
<dbReference type="Gene3D" id="3.60.140.10">
    <property type="entry name" value="CNF1/YfiH-like putative cysteine hydrolases"/>
    <property type="match status" value="1"/>
</dbReference>
<evidence type="ECO:0000256" key="1">
    <source>
        <dbReference type="ARBA" id="ARBA00000553"/>
    </source>
</evidence>
<keyword evidence="4" id="KW-0479">Metal-binding</keyword>
<dbReference type="PANTHER" id="PTHR30616:SF2">
    <property type="entry name" value="PURINE NUCLEOSIDE PHOSPHORYLASE LACC1"/>
    <property type="match status" value="1"/>
</dbReference>